<dbReference type="Gene3D" id="3.40.140.10">
    <property type="entry name" value="Cytidine Deaminase, domain 2"/>
    <property type="match status" value="1"/>
</dbReference>
<sequence>MSESERTIDPEDAKIITLARSVRARNRAAEGAAVRDLDGRTYTASSVGLASLPLTALQAAVVVAASSGAQGLEAAAVVTERAPDDVDVTVVADLGGAGTPVHVAAPDGTPISTRRA</sequence>
<organism evidence="1 2">
    <name type="scientific">Phytoactinopolyspora halotolerans</name>
    <dbReference type="NCBI Taxonomy" id="1981512"/>
    <lineage>
        <taxon>Bacteria</taxon>
        <taxon>Bacillati</taxon>
        <taxon>Actinomycetota</taxon>
        <taxon>Actinomycetes</taxon>
        <taxon>Jiangellales</taxon>
        <taxon>Jiangellaceae</taxon>
        <taxon>Phytoactinopolyspora</taxon>
    </lineage>
</organism>
<dbReference type="AlphaFoldDB" id="A0A6L9S5W5"/>
<dbReference type="RefSeq" id="WP_163734691.1">
    <property type="nucleotide sequence ID" value="NZ_JAAGOA010000004.1"/>
</dbReference>
<keyword evidence="2" id="KW-1185">Reference proteome</keyword>
<reference evidence="1 2" key="1">
    <citation type="submission" date="2020-02" db="EMBL/GenBank/DDBJ databases">
        <authorList>
            <person name="Li X.-J."/>
            <person name="Han X.-M."/>
        </authorList>
    </citation>
    <scope>NUCLEOTIDE SEQUENCE [LARGE SCALE GENOMIC DNA]</scope>
    <source>
        <strain evidence="1 2">CCTCC AB 2017055</strain>
    </source>
</reference>
<dbReference type="SUPFAM" id="SSF53927">
    <property type="entry name" value="Cytidine deaminase-like"/>
    <property type="match status" value="1"/>
</dbReference>
<evidence type="ECO:0000313" key="1">
    <source>
        <dbReference type="EMBL" id="NED99897.1"/>
    </source>
</evidence>
<dbReference type="EMBL" id="JAAGOA010000004">
    <property type="protein sequence ID" value="NED99897.1"/>
    <property type="molecule type" value="Genomic_DNA"/>
</dbReference>
<evidence type="ECO:0000313" key="2">
    <source>
        <dbReference type="Proteomes" id="UP000475214"/>
    </source>
</evidence>
<dbReference type="Proteomes" id="UP000475214">
    <property type="component" value="Unassembled WGS sequence"/>
</dbReference>
<proteinExistence type="predicted"/>
<dbReference type="GO" id="GO:0003824">
    <property type="term" value="F:catalytic activity"/>
    <property type="evidence" value="ECO:0007669"/>
    <property type="project" value="InterPro"/>
</dbReference>
<protein>
    <submittedName>
        <fullName evidence="1">Cytidine deaminase</fullName>
    </submittedName>
</protein>
<comment type="caution">
    <text evidence="1">The sequence shown here is derived from an EMBL/GenBank/DDBJ whole genome shotgun (WGS) entry which is preliminary data.</text>
</comment>
<name>A0A6L9S5W5_9ACTN</name>
<dbReference type="InterPro" id="IPR016193">
    <property type="entry name" value="Cytidine_deaminase-like"/>
</dbReference>
<accession>A0A6L9S5W5</accession>
<gene>
    <name evidence="1" type="ORF">G1H10_06920</name>
</gene>